<keyword evidence="1 5" id="KW-0808">Transferase</keyword>
<dbReference type="HAMAP" id="MF_03169">
    <property type="entry name" value="Adenylate_kinase_AK3"/>
    <property type="match status" value="1"/>
</dbReference>
<dbReference type="Proteomes" id="UP000254866">
    <property type="component" value="Unassembled WGS sequence"/>
</dbReference>
<dbReference type="STRING" id="2656787.A0A370TE73"/>
<feature type="binding site" evidence="5">
    <location>
        <position position="48"/>
    </location>
    <ligand>
        <name>AMP</name>
        <dbReference type="ChEBI" id="CHEBI:456215"/>
    </ligand>
</feature>
<dbReference type="PRINTS" id="PR00094">
    <property type="entry name" value="ADENYLTKNASE"/>
</dbReference>
<dbReference type="GO" id="GO:0005525">
    <property type="term" value="F:GTP binding"/>
    <property type="evidence" value="ECO:0007669"/>
    <property type="project" value="UniProtKB-KW"/>
</dbReference>
<dbReference type="SUPFAM" id="SSF57774">
    <property type="entry name" value="Microbial and mitochondrial ADK, insert 'zinc finger' domain"/>
    <property type="match status" value="1"/>
</dbReference>
<dbReference type="InterPro" id="IPR007862">
    <property type="entry name" value="Adenylate_kinase_lid-dom"/>
</dbReference>
<dbReference type="OrthoDB" id="439792at2759"/>
<keyword evidence="3 5" id="KW-0418">Kinase</keyword>
<organism evidence="7 8">
    <name type="scientific">Venustampulla echinocandica</name>
    <dbReference type="NCBI Taxonomy" id="2656787"/>
    <lineage>
        <taxon>Eukaryota</taxon>
        <taxon>Fungi</taxon>
        <taxon>Dikarya</taxon>
        <taxon>Ascomycota</taxon>
        <taxon>Pezizomycotina</taxon>
        <taxon>Leotiomycetes</taxon>
        <taxon>Helotiales</taxon>
        <taxon>Pleuroascaceae</taxon>
        <taxon>Venustampulla</taxon>
    </lineage>
</organism>
<dbReference type="EC" id="2.7.4.10" evidence="5"/>
<evidence type="ECO:0000256" key="3">
    <source>
        <dbReference type="ARBA" id="ARBA00022777"/>
    </source>
</evidence>
<feature type="region of interest" description="NMPbind" evidence="5">
    <location>
        <begin position="42"/>
        <end position="71"/>
    </location>
</feature>
<feature type="binding site" evidence="5">
    <location>
        <begin position="146"/>
        <end position="149"/>
    </location>
    <ligand>
        <name>AMP</name>
        <dbReference type="ChEBI" id="CHEBI:456215"/>
    </ligand>
</feature>
<dbReference type="GO" id="GO:0046033">
    <property type="term" value="P:AMP metabolic process"/>
    <property type="evidence" value="ECO:0007669"/>
    <property type="project" value="UniProtKB-UniRule"/>
</dbReference>
<comment type="caution">
    <text evidence="7">The sequence shown here is derived from an EMBL/GenBank/DDBJ whole genome shotgun (WGS) entry which is preliminary data.</text>
</comment>
<feature type="domain" description="Adenylate kinase active site lid" evidence="6">
    <location>
        <begin position="183"/>
        <end position="218"/>
    </location>
</feature>
<feature type="binding site" evidence="5">
    <location>
        <begin position="69"/>
        <end position="71"/>
    </location>
    <ligand>
        <name>AMP</name>
        <dbReference type="ChEBI" id="CHEBI:456215"/>
    </ligand>
</feature>
<comment type="similarity">
    <text evidence="5">Belongs to the adenylate kinase family. AK3 subfamily.</text>
</comment>
<comment type="domain">
    <text evidence="5">Consists of three domains, a large central CORE domain and two small peripheral domains, NMPbind and LID, which undergo movements during catalysis. The LID domain closes over the site of phosphoryl transfer upon GTP binding. Assembling and dissambling the active center during each catalytic cycle provides an effective means to prevent GTP hydrolysis.</text>
</comment>
<dbReference type="CDD" id="cd01428">
    <property type="entry name" value="ADK"/>
    <property type="match status" value="1"/>
</dbReference>
<evidence type="ECO:0000313" key="7">
    <source>
        <dbReference type="EMBL" id="RDL32960.1"/>
    </source>
</evidence>
<protein>
    <recommendedName>
        <fullName evidence="5">GTP:AMP phosphotransferase, mitochondrial</fullName>
        <ecNumber evidence="5">2.7.4.10</ecNumber>
    </recommendedName>
    <alternativeName>
        <fullName evidence="5">Adenylate kinase 3</fullName>
        <shortName evidence="5">AK 3</shortName>
    </alternativeName>
</protein>
<dbReference type="GO" id="GO:0005759">
    <property type="term" value="C:mitochondrial matrix"/>
    <property type="evidence" value="ECO:0007669"/>
    <property type="project" value="UniProtKB-SubCell"/>
</dbReference>
<dbReference type="GO" id="GO:0005524">
    <property type="term" value="F:ATP binding"/>
    <property type="evidence" value="ECO:0007669"/>
    <property type="project" value="InterPro"/>
</dbReference>
<dbReference type="EMBL" id="NPIC01000009">
    <property type="protein sequence ID" value="RDL32960.1"/>
    <property type="molecule type" value="Genomic_DNA"/>
</dbReference>
<feature type="region of interest" description="LID" evidence="5">
    <location>
        <begin position="182"/>
        <end position="219"/>
    </location>
</feature>
<dbReference type="InterPro" id="IPR000850">
    <property type="entry name" value="Adenylat/UMP-CMP_kin"/>
</dbReference>
<dbReference type="AlphaFoldDB" id="A0A370TE73"/>
<dbReference type="Pfam" id="PF00406">
    <property type="entry name" value="ADK"/>
    <property type="match status" value="2"/>
</dbReference>
<dbReference type="InterPro" id="IPR027417">
    <property type="entry name" value="P-loop_NTPase"/>
</dbReference>
<dbReference type="SUPFAM" id="SSF52540">
    <property type="entry name" value="P-loop containing nucleoside triphosphate hydrolases"/>
    <property type="match status" value="1"/>
</dbReference>
<dbReference type="GO" id="GO:0046899">
    <property type="term" value="F:nucleoside triphosphate adenylate kinase activity"/>
    <property type="evidence" value="ECO:0007669"/>
    <property type="project" value="UniProtKB-UniRule"/>
</dbReference>
<dbReference type="InterPro" id="IPR028586">
    <property type="entry name" value="AK3/Ak4_mitochondrial"/>
</dbReference>
<gene>
    <name evidence="5" type="primary">ADK2</name>
    <name evidence="7" type="ORF">BP5553_08399</name>
</gene>
<dbReference type="Pfam" id="PF05191">
    <property type="entry name" value="ADK_lid"/>
    <property type="match status" value="1"/>
</dbReference>
<dbReference type="Gene3D" id="3.40.50.300">
    <property type="entry name" value="P-loop containing nucleotide triphosphate hydrolases"/>
    <property type="match status" value="1"/>
</dbReference>
<dbReference type="GO" id="GO:0004017">
    <property type="term" value="F:AMP kinase activity"/>
    <property type="evidence" value="ECO:0007669"/>
    <property type="project" value="InterPro"/>
</dbReference>
<comment type="catalytic activity">
    <reaction evidence="5">
        <text>a ribonucleoside 5'-triphosphate + AMP = a ribonucleoside 5'-diphosphate + ADP</text>
        <dbReference type="Rhea" id="RHEA:13749"/>
        <dbReference type="ChEBI" id="CHEBI:57930"/>
        <dbReference type="ChEBI" id="CHEBI:61557"/>
        <dbReference type="ChEBI" id="CHEBI:456215"/>
        <dbReference type="ChEBI" id="CHEBI:456216"/>
        <dbReference type="EC" id="2.7.4.10"/>
    </reaction>
</comment>
<comment type="subcellular location">
    <subcellularLocation>
        <location evidence="5">Mitochondrion matrix</location>
    </subcellularLocation>
</comment>
<dbReference type="InterPro" id="IPR036193">
    <property type="entry name" value="ADK_active_lid_dom_sf"/>
</dbReference>
<dbReference type="GO" id="GO:0046039">
    <property type="term" value="P:GTP metabolic process"/>
    <property type="evidence" value="ECO:0007669"/>
    <property type="project" value="UniProtKB-UniRule"/>
</dbReference>
<comment type="subunit">
    <text evidence="5">Monomer.</text>
</comment>
<keyword evidence="8" id="KW-1185">Reference proteome</keyword>
<feature type="binding site" evidence="5">
    <location>
        <position position="227"/>
    </location>
    <ligand>
        <name>AMP</name>
        <dbReference type="ChEBI" id="CHEBI:456215"/>
    </ligand>
</feature>
<evidence type="ECO:0000259" key="6">
    <source>
        <dbReference type="Pfam" id="PF05191"/>
    </source>
</evidence>
<feature type="binding site" evidence="5">
    <location>
        <begin position="192"/>
        <end position="193"/>
    </location>
    <ligand>
        <name>GTP</name>
        <dbReference type="ChEBI" id="CHEBI:37565"/>
    </ligand>
</feature>
<dbReference type="InterPro" id="IPR033690">
    <property type="entry name" value="Adenylat_kinase_CS"/>
</dbReference>
<proteinExistence type="inferred from homology"/>
<name>A0A370TE73_9HELO</name>
<accession>A0A370TE73</accession>
<evidence type="ECO:0000256" key="1">
    <source>
        <dbReference type="ARBA" id="ARBA00022679"/>
    </source>
</evidence>
<sequence length="276" mass="30352">MANKIMNLSRAARIILVGAPGVGKGTQAERLLQRFPQLSVISSGDLLRDNVKNQTPLGIKAEGIMKSGELVPDAMILRLILHELKTRGWLFPAAGTQPLTLSSASMSAQESDFNIEDHFVNSPSLANFASPPQTSDEPAASFILDGFPRTAGQATQLDNLIPMNLVVSFKTPVEVILERIAGRWVHLPSGRVYNTTFNAPVVPGKDDITGEPLSKRADDDEQTWITRLKKFEETSEPLLNHYAKKGVLWEVEGKSSDEISPKLFEQFERTFVNSAL</sequence>
<dbReference type="HAMAP" id="MF_00235">
    <property type="entry name" value="Adenylate_kinase_Adk"/>
    <property type="match status" value="1"/>
</dbReference>
<dbReference type="GO" id="GO:0046041">
    <property type="term" value="P:ITP metabolic process"/>
    <property type="evidence" value="ECO:0007669"/>
    <property type="project" value="UniProtKB-UniRule"/>
</dbReference>
<dbReference type="PANTHER" id="PTHR23359">
    <property type="entry name" value="NUCLEOTIDE KINASE"/>
    <property type="match status" value="1"/>
</dbReference>
<feature type="binding site" evidence="5">
    <location>
        <position position="43"/>
    </location>
    <ligand>
        <name>AMP</name>
        <dbReference type="ChEBI" id="CHEBI:456215"/>
    </ligand>
</feature>
<feature type="binding site" evidence="5">
    <location>
        <begin position="21"/>
        <end position="26"/>
    </location>
    <ligand>
        <name>GTP</name>
        <dbReference type="ChEBI" id="CHEBI:37565"/>
    </ligand>
</feature>
<keyword evidence="4 5" id="KW-0496">Mitochondrion</keyword>
<feature type="binding site" evidence="5">
    <location>
        <position position="216"/>
    </location>
    <ligand>
        <name>AMP</name>
        <dbReference type="ChEBI" id="CHEBI:456215"/>
    </ligand>
</feature>
<keyword evidence="2 5" id="KW-0547">Nucleotide-binding</keyword>
<dbReference type="GO" id="GO:0006172">
    <property type="term" value="P:ADP biosynthetic process"/>
    <property type="evidence" value="ECO:0007669"/>
    <property type="project" value="UniProtKB-UniRule"/>
</dbReference>
<comment type="function">
    <text evidence="5">Involved in maintaining the homeostasis of cellular nucleotides by catalyzing the interconversion of nucleoside phosphates. Has GTP:AMP phosphotransferase and ITP:AMP phosphotransferase activities.</text>
</comment>
<feature type="binding site" evidence="5">
    <location>
        <position position="153"/>
    </location>
    <ligand>
        <name>AMP</name>
        <dbReference type="ChEBI" id="CHEBI:456215"/>
    </ligand>
</feature>
<reference evidence="7 8" key="1">
    <citation type="journal article" date="2018" name="IMA Fungus">
        <title>IMA Genome-F 9: Draft genome sequence of Annulohypoxylon stygium, Aspergillus mulundensis, Berkeleyomyces basicola (syn. Thielaviopsis basicola), Ceratocystis smalleyi, two Cercospora beticola strains, Coleophoma cylindrospora, Fusarium fracticaudum, Phialophora cf. hyalina, and Morchella septimelata.</title>
        <authorList>
            <person name="Wingfield B.D."/>
            <person name="Bills G.F."/>
            <person name="Dong Y."/>
            <person name="Huang W."/>
            <person name="Nel W.J."/>
            <person name="Swalarsk-Parry B.S."/>
            <person name="Vaghefi N."/>
            <person name="Wilken P.M."/>
            <person name="An Z."/>
            <person name="de Beer Z.W."/>
            <person name="De Vos L."/>
            <person name="Chen L."/>
            <person name="Duong T.A."/>
            <person name="Gao Y."/>
            <person name="Hammerbacher A."/>
            <person name="Kikkert J.R."/>
            <person name="Li Y."/>
            <person name="Li H."/>
            <person name="Li K."/>
            <person name="Li Q."/>
            <person name="Liu X."/>
            <person name="Ma X."/>
            <person name="Naidoo K."/>
            <person name="Pethybridge S.J."/>
            <person name="Sun J."/>
            <person name="Steenkamp E.T."/>
            <person name="van der Nest M.A."/>
            <person name="van Wyk S."/>
            <person name="Wingfield M.J."/>
            <person name="Xiong C."/>
            <person name="Yue Q."/>
            <person name="Zhang X."/>
        </authorList>
    </citation>
    <scope>NUCLEOTIDE SEQUENCE [LARGE SCALE GENOMIC DNA]</scope>
    <source>
        <strain evidence="7 8">BP 5553</strain>
    </source>
</reference>
<keyword evidence="5" id="KW-0342">GTP-binding</keyword>
<evidence type="ECO:0000313" key="8">
    <source>
        <dbReference type="Proteomes" id="UP000254866"/>
    </source>
</evidence>
<evidence type="ECO:0000256" key="2">
    <source>
        <dbReference type="ARBA" id="ARBA00022741"/>
    </source>
</evidence>
<evidence type="ECO:0000256" key="5">
    <source>
        <dbReference type="HAMAP-Rule" id="MF_03169"/>
    </source>
</evidence>
<feature type="binding site" evidence="5">
    <location>
        <position position="256"/>
    </location>
    <ligand>
        <name>GTP</name>
        <dbReference type="ChEBI" id="CHEBI:37565"/>
    </ligand>
</feature>
<evidence type="ECO:0000256" key="4">
    <source>
        <dbReference type="ARBA" id="ARBA00023128"/>
    </source>
</evidence>
<feature type="binding site" evidence="5">
    <location>
        <position position="183"/>
    </location>
    <ligand>
        <name>GTP</name>
        <dbReference type="ChEBI" id="CHEBI:37565"/>
    </ligand>
</feature>
<dbReference type="PROSITE" id="PS00113">
    <property type="entry name" value="ADENYLATE_KINASE"/>
    <property type="match status" value="1"/>
</dbReference>